<protein>
    <submittedName>
        <fullName evidence="4">Carbon-nitrogen hydrolase family protein</fullName>
    </submittedName>
</protein>
<name>A0A2N5HA10_9BACI</name>
<gene>
    <name evidence="4" type="ORF">CVD27_20455</name>
</gene>
<dbReference type="Gene3D" id="3.60.110.10">
    <property type="entry name" value="Carbon-nitrogen hydrolase"/>
    <property type="match status" value="1"/>
</dbReference>
<comment type="caution">
    <text evidence="4">The sequence shown here is derived from an EMBL/GenBank/DDBJ whole genome shotgun (WGS) entry which is preliminary data.</text>
</comment>
<evidence type="ECO:0000256" key="1">
    <source>
        <dbReference type="ARBA" id="ARBA00022801"/>
    </source>
</evidence>
<dbReference type="OrthoDB" id="9811121at2"/>
<organism evidence="4 5">
    <name type="scientific">Neobacillus cucumis</name>
    <dbReference type="NCBI Taxonomy" id="1740721"/>
    <lineage>
        <taxon>Bacteria</taxon>
        <taxon>Bacillati</taxon>
        <taxon>Bacillota</taxon>
        <taxon>Bacilli</taxon>
        <taxon>Bacillales</taxon>
        <taxon>Bacillaceae</taxon>
        <taxon>Neobacillus</taxon>
    </lineage>
</organism>
<dbReference type="GO" id="GO:0016811">
    <property type="term" value="F:hydrolase activity, acting on carbon-nitrogen (but not peptide) bonds, in linear amides"/>
    <property type="evidence" value="ECO:0007669"/>
    <property type="project" value="TreeGrafter"/>
</dbReference>
<evidence type="ECO:0000256" key="2">
    <source>
        <dbReference type="SAM" id="MobiDB-lite"/>
    </source>
</evidence>
<proteinExistence type="predicted"/>
<dbReference type="InterPro" id="IPR050345">
    <property type="entry name" value="Aliph_Amidase/BUP"/>
</dbReference>
<sequence length="285" mass="32811">MNSNRPQAQKKDTERSHSMPKILLAQAKPRLLDKKSNLETMERFIKSAYKQEADLVLFPELFLTGYFTREYTREMAEDLNGPSIQQIRNMAKQYRIKVVFGFPEKKENRLYNSACFIDEKGEILGTYQKVHLWDEESKYFEAGSSFPVWDTNIGKIGIMICYDTEFPESARTLAVNGAEIILAPTANMTPFQHVQQLYIQTRAAENQIFVATTNQIGTEESTLFFGESAAADPYGQLLVKAGDQEQELLVDMDLNVVKESRKFPFYLKDRRPQHYSLSKEMEGIK</sequence>
<feature type="domain" description="CN hydrolase" evidence="3">
    <location>
        <begin position="20"/>
        <end position="254"/>
    </location>
</feature>
<dbReference type="AlphaFoldDB" id="A0A2N5HA10"/>
<keyword evidence="5" id="KW-1185">Reference proteome</keyword>
<dbReference type="InterPro" id="IPR036526">
    <property type="entry name" value="C-N_Hydrolase_sf"/>
</dbReference>
<evidence type="ECO:0000313" key="5">
    <source>
        <dbReference type="Proteomes" id="UP000234950"/>
    </source>
</evidence>
<keyword evidence="1 4" id="KW-0378">Hydrolase</keyword>
<dbReference type="CDD" id="cd07197">
    <property type="entry name" value="nitrilase"/>
    <property type="match status" value="1"/>
</dbReference>
<feature type="region of interest" description="Disordered" evidence="2">
    <location>
        <begin position="1"/>
        <end position="20"/>
    </location>
</feature>
<dbReference type="EMBL" id="PGVE01000074">
    <property type="protein sequence ID" value="PLS02353.1"/>
    <property type="molecule type" value="Genomic_DNA"/>
</dbReference>
<reference evidence="4 5" key="1">
    <citation type="submission" date="2017-11" db="EMBL/GenBank/DDBJ databases">
        <title>Comparitive Functional Genomics of Dry Heat Resistant strains isolated from the Viking Spacecraft.</title>
        <authorList>
            <person name="Seuylemezian A."/>
            <person name="Cooper K."/>
            <person name="Vaishampayan P."/>
        </authorList>
    </citation>
    <scope>NUCLEOTIDE SEQUENCE [LARGE SCALE GENOMIC DNA]</scope>
    <source>
        <strain evidence="4 5">V32-6</strain>
    </source>
</reference>
<dbReference type="PANTHER" id="PTHR43674:SF2">
    <property type="entry name" value="BETA-UREIDOPROPIONASE"/>
    <property type="match status" value="1"/>
</dbReference>
<dbReference type="PROSITE" id="PS50263">
    <property type="entry name" value="CN_HYDROLASE"/>
    <property type="match status" value="1"/>
</dbReference>
<accession>A0A2N5HA10</accession>
<evidence type="ECO:0000313" key="4">
    <source>
        <dbReference type="EMBL" id="PLS02353.1"/>
    </source>
</evidence>
<dbReference type="Proteomes" id="UP000234950">
    <property type="component" value="Unassembled WGS sequence"/>
</dbReference>
<evidence type="ECO:0000259" key="3">
    <source>
        <dbReference type="PROSITE" id="PS50263"/>
    </source>
</evidence>
<dbReference type="Pfam" id="PF00795">
    <property type="entry name" value="CN_hydrolase"/>
    <property type="match status" value="1"/>
</dbReference>
<dbReference type="PANTHER" id="PTHR43674">
    <property type="entry name" value="NITRILASE C965.09-RELATED"/>
    <property type="match status" value="1"/>
</dbReference>
<dbReference type="SUPFAM" id="SSF56317">
    <property type="entry name" value="Carbon-nitrogen hydrolase"/>
    <property type="match status" value="1"/>
</dbReference>
<dbReference type="InterPro" id="IPR003010">
    <property type="entry name" value="C-N_Hydrolase"/>
</dbReference>